<dbReference type="EMBL" id="CP000926">
    <property type="protein sequence ID" value="ABY98651.1"/>
    <property type="molecule type" value="Genomic_DNA"/>
</dbReference>
<protein>
    <submittedName>
        <fullName evidence="1">Uncharacterized protein</fullName>
    </submittedName>
</protein>
<dbReference type="KEGG" id="ppg:PputGB1_2757"/>
<organism evidence="1 2">
    <name type="scientific">Pseudomonas putida (strain GB-1)</name>
    <dbReference type="NCBI Taxonomy" id="76869"/>
    <lineage>
        <taxon>Bacteria</taxon>
        <taxon>Pseudomonadati</taxon>
        <taxon>Pseudomonadota</taxon>
        <taxon>Gammaproteobacteria</taxon>
        <taxon>Pseudomonadales</taxon>
        <taxon>Pseudomonadaceae</taxon>
        <taxon>Pseudomonas</taxon>
    </lineage>
</organism>
<name>B0KTG4_PSEPG</name>
<accession>B0KTG4</accession>
<proteinExistence type="predicted"/>
<reference evidence="1 2" key="1">
    <citation type="submission" date="2008-01" db="EMBL/GenBank/DDBJ databases">
        <title>Complete sequence of Pseudomonas putida GB-1.</title>
        <authorList>
            <consortium name="US DOE Joint Genome Institute"/>
            <person name="Copeland A."/>
            <person name="Lucas S."/>
            <person name="Lapidus A."/>
            <person name="Barry K."/>
            <person name="Glavina del Rio T."/>
            <person name="Dalin E."/>
            <person name="Tice H."/>
            <person name="Pitluck S."/>
            <person name="Bruce D."/>
            <person name="Goodwin L."/>
            <person name="Chertkov O."/>
            <person name="Brettin T."/>
            <person name="Detter J.C."/>
            <person name="Han C."/>
            <person name="Kuske C.R."/>
            <person name="Schmutz J."/>
            <person name="Larimer F."/>
            <person name="Land M."/>
            <person name="Hauser L."/>
            <person name="Kyrpides N."/>
            <person name="Kim E."/>
            <person name="McCarthy J.K."/>
            <person name="Richardson P."/>
        </authorList>
    </citation>
    <scope>NUCLEOTIDE SEQUENCE [LARGE SCALE GENOMIC DNA]</scope>
    <source>
        <strain evidence="1 2">GB-1</strain>
    </source>
</reference>
<gene>
    <name evidence="1" type="ordered locus">PputGB1_2757</name>
</gene>
<dbReference type="AlphaFoldDB" id="B0KTG4"/>
<evidence type="ECO:0000313" key="1">
    <source>
        <dbReference type="EMBL" id="ABY98651.1"/>
    </source>
</evidence>
<dbReference type="HOGENOM" id="CLU_1102278_0_0_6"/>
<dbReference type="RefSeq" id="WP_012272390.1">
    <property type="nucleotide sequence ID" value="NC_010322.1"/>
</dbReference>
<evidence type="ECO:0000313" key="2">
    <source>
        <dbReference type="Proteomes" id="UP000002157"/>
    </source>
</evidence>
<dbReference type="Proteomes" id="UP000002157">
    <property type="component" value="Chromosome"/>
</dbReference>
<sequence>MISRNDLLEEYDSVRDLVGGVCFFQDEMRDYTYNYWLKSSDDLDLIVVSQDEIKDSLALNVLNSIAPEVSRVSPSIFELCSSERGFTHVIVVPSNFHGYLKGNDGVVRDDLFLCLPIFRCEFSGRETVEEFKELRLHYVPTLNWQRQPCPKLRVYFDNPKTGGGTDEAGAFLKWLDLLREIDALNGVSSGFIEVTNWSDEIIEIISPGEGEYVLIRDRKDEQPLPIKGLLDEVKIFAFA</sequence>